<keyword evidence="1" id="KW-0472">Membrane</keyword>
<reference evidence="2" key="1">
    <citation type="journal article" date="2020" name="Nature">
        <title>Giant virus diversity and host interactions through global metagenomics.</title>
        <authorList>
            <person name="Schulz F."/>
            <person name="Roux S."/>
            <person name="Paez-Espino D."/>
            <person name="Jungbluth S."/>
            <person name="Walsh D.A."/>
            <person name="Denef V.J."/>
            <person name="McMahon K.D."/>
            <person name="Konstantinidis K.T."/>
            <person name="Eloe-Fadrosh E.A."/>
            <person name="Kyrpides N.C."/>
            <person name="Woyke T."/>
        </authorList>
    </citation>
    <scope>NUCLEOTIDE SEQUENCE</scope>
    <source>
        <strain evidence="2">GVMAG-M-3300025695-21</strain>
    </source>
</reference>
<name>A0A6C0J0Q4_9ZZZZ</name>
<organism evidence="2">
    <name type="scientific">viral metagenome</name>
    <dbReference type="NCBI Taxonomy" id="1070528"/>
    <lineage>
        <taxon>unclassified sequences</taxon>
        <taxon>metagenomes</taxon>
        <taxon>organismal metagenomes</taxon>
    </lineage>
</organism>
<accession>A0A6C0J0Q4</accession>
<evidence type="ECO:0000313" key="2">
    <source>
        <dbReference type="EMBL" id="QHT98902.1"/>
    </source>
</evidence>
<proteinExistence type="predicted"/>
<keyword evidence="1" id="KW-1133">Transmembrane helix</keyword>
<dbReference type="EMBL" id="MN740298">
    <property type="protein sequence ID" value="QHT98902.1"/>
    <property type="molecule type" value="Genomic_DNA"/>
</dbReference>
<sequence>MNYIKSLCIIILCIILFNINSIYYDVSKYDVNKFTKKQLIQKKWRCIDYYYNEHYYTKGDIGKYKYLERSCNKYKYDYINFILERSNILFYNFIIKIIIYTIIIYFYYSIVL</sequence>
<keyword evidence="1" id="KW-0812">Transmembrane</keyword>
<feature type="transmembrane region" description="Helical" evidence="1">
    <location>
        <begin position="88"/>
        <end position="108"/>
    </location>
</feature>
<dbReference type="AlphaFoldDB" id="A0A6C0J0Q4"/>
<evidence type="ECO:0000256" key="1">
    <source>
        <dbReference type="SAM" id="Phobius"/>
    </source>
</evidence>
<feature type="transmembrane region" description="Helical" evidence="1">
    <location>
        <begin position="7"/>
        <end position="24"/>
    </location>
</feature>
<protein>
    <submittedName>
        <fullName evidence="2">Uncharacterized protein</fullName>
    </submittedName>
</protein>